<evidence type="ECO:0000313" key="6">
    <source>
        <dbReference type="EMBL" id="KAF7343066.1"/>
    </source>
</evidence>
<gene>
    <name evidence="6" type="ORF">MVEN_01737000</name>
</gene>
<evidence type="ECO:0000256" key="3">
    <source>
        <dbReference type="ARBA" id="ARBA00022691"/>
    </source>
</evidence>
<dbReference type="PROSITE" id="PS51683">
    <property type="entry name" value="SAM_OMT_II"/>
    <property type="match status" value="1"/>
</dbReference>
<accession>A0A8H6XM84</accession>
<dbReference type="InterPro" id="IPR036390">
    <property type="entry name" value="WH_DNA-bd_sf"/>
</dbReference>
<dbReference type="InterPro" id="IPR016461">
    <property type="entry name" value="COMT-like"/>
</dbReference>
<dbReference type="SUPFAM" id="SSF53335">
    <property type="entry name" value="S-adenosyl-L-methionine-dependent methyltransferases"/>
    <property type="match status" value="1"/>
</dbReference>
<keyword evidence="3" id="KW-0949">S-adenosyl-L-methionine</keyword>
<dbReference type="Pfam" id="PF08100">
    <property type="entry name" value="Dimerisation"/>
    <property type="match status" value="1"/>
</dbReference>
<dbReference type="EMBL" id="JACAZI010000016">
    <property type="protein sequence ID" value="KAF7343066.1"/>
    <property type="molecule type" value="Genomic_DNA"/>
</dbReference>
<evidence type="ECO:0000256" key="2">
    <source>
        <dbReference type="ARBA" id="ARBA00022679"/>
    </source>
</evidence>
<keyword evidence="2" id="KW-0808">Transferase</keyword>
<dbReference type="Gene3D" id="1.10.10.10">
    <property type="entry name" value="Winged helix-like DNA-binding domain superfamily/Winged helix DNA-binding domain"/>
    <property type="match status" value="1"/>
</dbReference>
<keyword evidence="7" id="KW-1185">Reference proteome</keyword>
<dbReference type="GO" id="GO:0032259">
    <property type="term" value="P:methylation"/>
    <property type="evidence" value="ECO:0007669"/>
    <property type="project" value="UniProtKB-KW"/>
</dbReference>
<feature type="domain" description="O-methyltransferase dimerisation" evidence="5">
    <location>
        <begin position="82"/>
        <end position="155"/>
    </location>
</feature>
<protein>
    <recommendedName>
        <fullName evidence="8">S-adenosyl-L-methionine-dependent methyltransferase</fullName>
    </recommendedName>
</protein>
<dbReference type="PANTHER" id="PTHR43712:SF2">
    <property type="entry name" value="O-METHYLTRANSFERASE CICE"/>
    <property type="match status" value="1"/>
</dbReference>
<name>A0A8H6XM84_9AGAR</name>
<organism evidence="6 7">
    <name type="scientific">Mycena venus</name>
    <dbReference type="NCBI Taxonomy" id="2733690"/>
    <lineage>
        <taxon>Eukaryota</taxon>
        <taxon>Fungi</taxon>
        <taxon>Dikarya</taxon>
        <taxon>Basidiomycota</taxon>
        <taxon>Agaricomycotina</taxon>
        <taxon>Agaricomycetes</taxon>
        <taxon>Agaricomycetidae</taxon>
        <taxon>Agaricales</taxon>
        <taxon>Marasmiineae</taxon>
        <taxon>Mycenaceae</taxon>
        <taxon>Mycena</taxon>
    </lineage>
</organism>
<dbReference type="AlphaFoldDB" id="A0A8H6XM84"/>
<dbReference type="Gene3D" id="3.40.50.150">
    <property type="entry name" value="Vaccinia Virus protein VP39"/>
    <property type="match status" value="1"/>
</dbReference>
<feature type="domain" description="O-methyltransferase C-terminal" evidence="4">
    <location>
        <begin position="195"/>
        <end position="389"/>
    </location>
</feature>
<evidence type="ECO:0008006" key="8">
    <source>
        <dbReference type="Google" id="ProtNLM"/>
    </source>
</evidence>
<dbReference type="Pfam" id="PF00891">
    <property type="entry name" value="Methyltransf_2"/>
    <property type="match status" value="1"/>
</dbReference>
<keyword evidence="1" id="KW-0489">Methyltransferase</keyword>
<evidence type="ECO:0000256" key="1">
    <source>
        <dbReference type="ARBA" id="ARBA00022603"/>
    </source>
</evidence>
<dbReference type="SUPFAM" id="SSF46785">
    <property type="entry name" value="Winged helix' DNA-binding domain"/>
    <property type="match status" value="1"/>
</dbReference>
<reference evidence="6" key="1">
    <citation type="submission" date="2020-05" db="EMBL/GenBank/DDBJ databases">
        <title>Mycena genomes resolve the evolution of fungal bioluminescence.</title>
        <authorList>
            <person name="Tsai I.J."/>
        </authorList>
    </citation>
    <scope>NUCLEOTIDE SEQUENCE</scope>
    <source>
        <strain evidence="6">CCC161011</strain>
    </source>
</reference>
<dbReference type="Proteomes" id="UP000620124">
    <property type="component" value="Unassembled WGS sequence"/>
</dbReference>
<proteinExistence type="predicted"/>
<dbReference type="PANTHER" id="PTHR43712">
    <property type="entry name" value="PUTATIVE (AFU_ORTHOLOGUE AFUA_4G14580)-RELATED"/>
    <property type="match status" value="1"/>
</dbReference>
<dbReference type="GO" id="GO:0008171">
    <property type="term" value="F:O-methyltransferase activity"/>
    <property type="evidence" value="ECO:0007669"/>
    <property type="project" value="InterPro"/>
</dbReference>
<evidence type="ECO:0000313" key="7">
    <source>
        <dbReference type="Proteomes" id="UP000620124"/>
    </source>
</evidence>
<dbReference type="GO" id="GO:0046983">
    <property type="term" value="F:protein dimerization activity"/>
    <property type="evidence" value="ECO:0007669"/>
    <property type="project" value="InterPro"/>
</dbReference>
<sequence length="473" mass="51706">MDSFQTLRRLASIIMDSVTTMERVYTQSEMSPPSLDEPFNAQDPAEALRQEPEVSDAIRNIVAAAAQISATVCDPMRVAVNTSHAFHISSCLLAASDLNVVEILREAGPKGIDATAIAAPSNVDPARILRLLATHHIFREVSPGVFANNRISSTLDKGKPSGVLFSNRADRLTGSSGVAALVEHTADIAGKSGVYLSDTLLNPTGRIPFNVAYGTEEGLFPWFQRPENRYNVSRFAVAMQGTAATEPQDMIFQGMLQSCFTSFDWGKLPPNGTIVDVGGGIGYISLMIAKKYPHLRVVNQDLGAPTELSKAYWKEHFPGHLDKKMVEFQVHDFFTPQPKTEPTIFLMKYILHDWPDDQATVILKHLRAAALPNTKLVLIEKILPFASAEDVVASTTKHIPGASRPTAESPLLPNWGAATADLYLYDLTMHVLLGGVERTLEGFWDVLAQSGWRLDEVHHCSGSQLSHLVASPI</sequence>
<evidence type="ECO:0000259" key="5">
    <source>
        <dbReference type="Pfam" id="PF08100"/>
    </source>
</evidence>
<comment type="caution">
    <text evidence="6">The sequence shown here is derived from an EMBL/GenBank/DDBJ whole genome shotgun (WGS) entry which is preliminary data.</text>
</comment>
<dbReference type="InterPro" id="IPR012967">
    <property type="entry name" value="COMT_dimerisation"/>
</dbReference>
<evidence type="ECO:0000259" key="4">
    <source>
        <dbReference type="Pfam" id="PF00891"/>
    </source>
</evidence>
<dbReference type="InterPro" id="IPR029063">
    <property type="entry name" value="SAM-dependent_MTases_sf"/>
</dbReference>
<dbReference type="InterPro" id="IPR036388">
    <property type="entry name" value="WH-like_DNA-bd_sf"/>
</dbReference>
<dbReference type="InterPro" id="IPR001077">
    <property type="entry name" value="COMT_C"/>
</dbReference>
<dbReference type="OrthoDB" id="2410195at2759"/>